<protein>
    <submittedName>
        <fullName evidence="7">Glycosyltransferase family 2 protein</fullName>
    </submittedName>
</protein>
<dbReference type="EMBL" id="SDHZ01000003">
    <property type="protein sequence ID" value="RXK81809.1"/>
    <property type="molecule type" value="Genomic_DNA"/>
</dbReference>
<dbReference type="Pfam" id="PF00535">
    <property type="entry name" value="Glycos_transf_2"/>
    <property type="match status" value="1"/>
</dbReference>
<evidence type="ECO:0000313" key="8">
    <source>
        <dbReference type="Proteomes" id="UP000290545"/>
    </source>
</evidence>
<dbReference type="GO" id="GO:0016757">
    <property type="term" value="F:glycosyltransferase activity"/>
    <property type="evidence" value="ECO:0007669"/>
    <property type="project" value="UniProtKB-KW"/>
</dbReference>
<comment type="caution">
    <text evidence="7">The sequence shown here is derived from an EMBL/GenBank/DDBJ whole genome shotgun (WGS) entry which is preliminary data.</text>
</comment>
<sequence>MSLFRLPGWIHQHLYPGRTYENLSEQEILDLKQRLSGFGHNSPDVSVMIPAWNEQDNIFRALSSLASNQTKYKVEIVVINNNSTDATQELLDKLGVVSYFQPEQGITHARQMGLNKAKGKYHLCADSDTLYPPHWIDTMVAPLTRDNGVVGVYGRYGFIPSPGEGRFLFFFYEKLTGLLIRLRKKNQEFVNVLGFNMGFITANGRNGSGFAVVQARKFDNARGEDYVEESEDGRMAVSLMKQGQLKLVTDNKARVFTSSRRITSEGGLLKSFSAKAKLHMNRMSEYLRSRKS</sequence>
<feature type="domain" description="Glycosyltransferase 2-like" evidence="6">
    <location>
        <begin position="46"/>
        <end position="196"/>
    </location>
</feature>
<reference evidence="7 8" key="1">
    <citation type="submission" date="2019-01" db="EMBL/GenBank/DDBJ databases">
        <title>Filimonas sp. strain TTM-71.</title>
        <authorList>
            <person name="Chen W.-M."/>
        </authorList>
    </citation>
    <scope>NUCLEOTIDE SEQUENCE [LARGE SCALE GENOMIC DNA]</scope>
    <source>
        <strain evidence="7 8">TTM-71</strain>
    </source>
</reference>
<dbReference type="SUPFAM" id="SSF53448">
    <property type="entry name" value="Nucleotide-diphospho-sugar transferases"/>
    <property type="match status" value="1"/>
</dbReference>
<organism evidence="7 8">
    <name type="scientific">Filimonas effusa</name>
    <dbReference type="NCBI Taxonomy" id="2508721"/>
    <lineage>
        <taxon>Bacteria</taxon>
        <taxon>Pseudomonadati</taxon>
        <taxon>Bacteroidota</taxon>
        <taxon>Chitinophagia</taxon>
        <taxon>Chitinophagales</taxon>
        <taxon>Chitinophagaceae</taxon>
        <taxon>Filimonas</taxon>
    </lineage>
</organism>
<dbReference type="AlphaFoldDB" id="A0A4Q1D3D0"/>
<evidence type="ECO:0000256" key="1">
    <source>
        <dbReference type="ARBA" id="ARBA00004236"/>
    </source>
</evidence>
<name>A0A4Q1D3D0_9BACT</name>
<dbReference type="InterPro" id="IPR001173">
    <property type="entry name" value="Glyco_trans_2-like"/>
</dbReference>
<evidence type="ECO:0000256" key="2">
    <source>
        <dbReference type="ARBA" id="ARBA00022475"/>
    </source>
</evidence>
<dbReference type="PANTHER" id="PTHR43646:SF2">
    <property type="entry name" value="GLYCOSYLTRANSFERASE 2-LIKE DOMAIN-CONTAINING PROTEIN"/>
    <property type="match status" value="1"/>
</dbReference>
<dbReference type="RefSeq" id="WP_129005206.1">
    <property type="nucleotide sequence ID" value="NZ_SDHZ01000003.1"/>
</dbReference>
<dbReference type="OrthoDB" id="1016922at2"/>
<dbReference type="GO" id="GO:0005886">
    <property type="term" value="C:plasma membrane"/>
    <property type="evidence" value="ECO:0007669"/>
    <property type="project" value="UniProtKB-SubCell"/>
</dbReference>
<keyword evidence="8" id="KW-1185">Reference proteome</keyword>
<evidence type="ECO:0000256" key="4">
    <source>
        <dbReference type="ARBA" id="ARBA00022679"/>
    </source>
</evidence>
<dbReference type="Gene3D" id="3.90.550.10">
    <property type="entry name" value="Spore Coat Polysaccharide Biosynthesis Protein SpsA, Chain A"/>
    <property type="match status" value="1"/>
</dbReference>
<comment type="subcellular location">
    <subcellularLocation>
        <location evidence="1">Cell membrane</location>
    </subcellularLocation>
</comment>
<dbReference type="Proteomes" id="UP000290545">
    <property type="component" value="Unassembled WGS sequence"/>
</dbReference>
<gene>
    <name evidence="7" type="ORF">ESB13_18630</name>
</gene>
<accession>A0A4Q1D3D0</accession>
<keyword evidence="3" id="KW-0328">Glycosyltransferase</keyword>
<keyword evidence="4 7" id="KW-0808">Transferase</keyword>
<dbReference type="InterPro" id="IPR029044">
    <property type="entry name" value="Nucleotide-diphossugar_trans"/>
</dbReference>
<keyword evidence="5" id="KW-0472">Membrane</keyword>
<proteinExistence type="predicted"/>
<evidence type="ECO:0000256" key="3">
    <source>
        <dbReference type="ARBA" id="ARBA00022676"/>
    </source>
</evidence>
<evidence type="ECO:0000259" key="6">
    <source>
        <dbReference type="Pfam" id="PF00535"/>
    </source>
</evidence>
<dbReference type="PANTHER" id="PTHR43646">
    <property type="entry name" value="GLYCOSYLTRANSFERASE"/>
    <property type="match status" value="1"/>
</dbReference>
<evidence type="ECO:0000313" key="7">
    <source>
        <dbReference type="EMBL" id="RXK81809.1"/>
    </source>
</evidence>
<dbReference type="CDD" id="cd00761">
    <property type="entry name" value="Glyco_tranf_GTA_type"/>
    <property type="match status" value="1"/>
</dbReference>
<evidence type="ECO:0000256" key="5">
    <source>
        <dbReference type="ARBA" id="ARBA00023136"/>
    </source>
</evidence>
<keyword evidence="2" id="KW-1003">Cell membrane</keyword>